<name>A0A1L9QSV8_9CYAN</name>
<sequence length="76" mass="8605">MEICFFPKCKPLPFQEGIKSLALPALGCGLGKLQWSQVGPLMCRYLSDIGIQVVIYLPREQKIDPKFLTPDFLLNH</sequence>
<dbReference type="Proteomes" id="UP000183940">
    <property type="component" value="Unassembled WGS sequence"/>
</dbReference>
<dbReference type="InterPro" id="IPR043472">
    <property type="entry name" value="Macro_dom-like"/>
</dbReference>
<dbReference type="GO" id="GO:0140291">
    <property type="term" value="P:peptidyl-glutamate ADP-deribosylation"/>
    <property type="evidence" value="ECO:0007669"/>
    <property type="project" value="TreeGrafter"/>
</dbReference>
<dbReference type="STRING" id="1925591.BI308_09525"/>
<dbReference type="AlphaFoldDB" id="A0A1L9QSV8"/>
<proteinExistence type="predicted"/>
<dbReference type="PANTHER" id="PTHR12521">
    <property type="entry name" value="PROTEIN C6ORF130"/>
    <property type="match status" value="1"/>
</dbReference>
<comment type="caution">
    <text evidence="1">The sequence shown here is derived from an EMBL/GenBank/DDBJ whole genome shotgun (WGS) entry which is preliminary data.</text>
</comment>
<dbReference type="PANTHER" id="PTHR12521:SF0">
    <property type="entry name" value="ADP-RIBOSE GLYCOHYDROLASE OARD1"/>
    <property type="match status" value="1"/>
</dbReference>
<dbReference type="InterPro" id="IPR050892">
    <property type="entry name" value="ADP-ribose_metab_enzymes"/>
</dbReference>
<organism evidence="1 2">
    <name type="scientific">Roseofilum reptotaenium AO1-A</name>
    <dbReference type="NCBI Taxonomy" id="1925591"/>
    <lineage>
        <taxon>Bacteria</taxon>
        <taxon>Bacillati</taxon>
        <taxon>Cyanobacteriota</taxon>
        <taxon>Cyanophyceae</taxon>
        <taxon>Desertifilales</taxon>
        <taxon>Desertifilaceae</taxon>
        <taxon>Roseofilum</taxon>
    </lineage>
</organism>
<gene>
    <name evidence="1" type="ORF">BI308_09525</name>
</gene>
<protein>
    <recommendedName>
        <fullName evidence="3">Macro domain-containing protein</fullName>
    </recommendedName>
</protein>
<dbReference type="Gene3D" id="3.40.220.10">
    <property type="entry name" value="Leucine Aminopeptidase, subunit E, domain 1"/>
    <property type="match status" value="1"/>
</dbReference>
<reference evidence="1" key="1">
    <citation type="submission" date="2016-10" db="EMBL/GenBank/DDBJ databases">
        <title>CRISPR-Cas defence system in Roseofilum reptotaenium: evidence of a bacteriophage-cyanobacterium arms race in the coral black band disease.</title>
        <authorList>
            <person name="Buerger P."/>
            <person name="Wood-Charlson E.M."/>
            <person name="Weynberg K.D."/>
            <person name="Willis B."/>
            <person name="Van Oppen M.J."/>
        </authorList>
    </citation>
    <scope>NUCLEOTIDE SEQUENCE [LARGE SCALE GENOMIC DNA]</scope>
    <source>
        <strain evidence="1">AO1-A</strain>
    </source>
</reference>
<evidence type="ECO:0008006" key="3">
    <source>
        <dbReference type="Google" id="ProtNLM"/>
    </source>
</evidence>
<evidence type="ECO:0000313" key="1">
    <source>
        <dbReference type="EMBL" id="OJJ25754.1"/>
    </source>
</evidence>
<evidence type="ECO:0000313" key="2">
    <source>
        <dbReference type="Proteomes" id="UP000183940"/>
    </source>
</evidence>
<keyword evidence="2" id="KW-1185">Reference proteome</keyword>
<dbReference type="SUPFAM" id="SSF52949">
    <property type="entry name" value="Macro domain-like"/>
    <property type="match status" value="1"/>
</dbReference>
<accession>A0A1L9QSV8</accession>
<dbReference type="EMBL" id="MLAW01000013">
    <property type="protein sequence ID" value="OJJ25754.1"/>
    <property type="molecule type" value="Genomic_DNA"/>
</dbReference>